<keyword evidence="5" id="KW-0378">Hydrolase</keyword>
<keyword evidence="4" id="KW-0547">Nucleotide-binding</keyword>
<dbReference type="RefSeq" id="WP_154334231.1">
    <property type="nucleotide sequence ID" value="NZ_VTFY01000011.1"/>
</dbReference>
<evidence type="ECO:0000256" key="4">
    <source>
        <dbReference type="ARBA" id="ARBA00022741"/>
    </source>
</evidence>
<proteinExistence type="predicted"/>
<evidence type="ECO:0000256" key="5">
    <source>
        <dbReference type="ARBA" id="ARBA00022801"/>
    </source>
</evidence>
<dbReference type="PANTHER" id="PTHR34139">
    <property type="entry name" value="UPF0331 PROTEIN MJ0127"/>
    <property type="match status" value="1"/>
</dbReference>
<evidence type="ECO:0000313" key="7">
    <source>
        <dbReference type="Proteomes" id="UP000438093"/>
    </source>
</evidence>
<dbReference type="Pfam" id="PF01934">
    <property type="entry name" value="HepT-like"/>
    <property type="match status" value="1"/>
</dbReference>
<dbReference type="InterPro" id="IPR051813">
    <property type="entry name" value="HepT_RNase_toxin"/>
</dbReference>
<dbReference type="GO" id="GO:0110001">
    <property type="term" value="C:toxin-antitoxin complex"/>
    <property type="evidence" value="ECO:0007669"/>
    <property type="project" value="InterPro"/>
</dbReference>
<dbReference type="EMBL" id="VTFY01000011">
    <property type="protein sequence ID" value="MRX83417.1"/>
    <property type="molecule type" value="Genomic_DNA"/>
</dbReference>
<dbReference type="GO" id="GO:0016787">
    <property type="term" value="F:hydrolase activity"/>
    <property type="evidence" value="ECO:0007669"/>
    <property type="project" value="UniProtKB-KW"/>
</dbReference>
<name>A0A6N7RQX6_9ACTN</name>
<evidence type="ECO:0000256" key="2">
    <source>
        <dbReference type="ARBA" id="ARBA00022649"/>
    </source>
</evidence>
<sequence length="117" mass="13281">MSALSTRDASILEGIVSNCNSIEDRIERHRVDRTVFIKQADLREMLLFPLIQIGELANHLSEQALATYDDIPWSDIVGMRHMIVHGYGTIDTTWAWTTIAQDVPELKRLCSSILEGR</sequence>
<keyword evidence="2" id="KW-1277">Toxin-antitoxin system</keyword>
<dbReference type="GO" id="GO:0004540">
    <property type="term" value="F:RNA nuclease activity"/>
    <property type="evidence" value="ECO:0007669"/>
    <property type="project" value="InterPro"/>
</dbReference>
<evidence type="ECO:0000256" key="1">
    <source>
        <dbReference type="ARBA" id="ARBA00022553"/>
    </source>
</evidence>
<protein>
    <submittedName>
        <fullName evidence="6">DUF86 domain-containing protein</fullName>
    </submittedName>
</protein>
<keyword evidence="7" id="KW-1185">Reference proteome</keyword>
<dbReference type="Proteomes" id="UP000438093">
    <property type="component" value="Unassembled WGS sequence"/>
</dbReference>
<dbReference type="PANTHER" id="PTHR34139:SF1">
    <property type="entry name" value="RNASE MJ1380-RELATED"/>
    <property type="match status" value="1"/>
</dbReference>
<dbReference type="GO" id="GO:0000166">
    <property type="term" value="F:nucleotide binding"/>
    <property type="evidence" value="ECO:0007669"/>
    <property type="project" value="UniProtKB-KW"/>
</dbReference>
<keyword evidence="3" id="KW-0540">Nuclease</keyword>
<dbReference type="AlphaFoldDB" id="A0A6N7RQX6"/>
<accession>A0A6N7RQX6</accession>
<evidence type="ECO:0000313" key="6">
    <source>
        <dbReference type="EMBL" id="MRX83417.1"/>
    </source>
</evidence>
<reference evidence="7" key="1">
    <citation type="submission" date="2019-08" db="EMBL/GenBank/DDBJ databases">
        <title>Arthrobacter sp. nov., isolated from plateau pika and Tibetan wild ass.</title>
        <authorList>
            <person name="Ge Y."/>
        </authorList>
    </citation>
    <scope>NUCLEOTIDE SEQUENCE [LARGE SCALE GENOMIC DNA]</scope>
    <source>
        <strain evidence="7">HF-4214</strain>
    </source>
</reference>
<gene>
    <name evidence="6" type="ORF">GJG86_13085</name>
</gene>
<evidence type="ECO:0000256" key="3">
    <source>
        <dbReference type="ARBA" id="ARBA00022722"/>
    </source>
</evidence>
<organism evidence="6 7">
    <name type="scientific">Eggerthella guodeyinii</name>
    <dbReference type="NCBI Taxonomy" id="2690837"/>
    <lineage>
        <taxon>Bacteria</taxon>
        <taxon>Bacillati</taxon>
        <taxon>Actinomycetota</taxon>
        <taxon>Coriobacteriia</taxon>
        <taxon>Eggerthellales</taxon>
        <taxon>Eggerthellaceae</taxon>
        <taxon>Eggerthella</taxon>
    </lineage>
</organism>
<keyword evidence="1" id="KW-0597">Phosphoprotein</keyword>
<comment type="caution">
    <text evidence="6">The sequence shown here is derived from an EMBL/GenBank/DDBJ whole genome shotgun (WGS) entry which is preliminary data.</text>
</comment>
<dbReference type="InterPro" id="IPR008201">
    <property type="entry name" value="HepT-like"/>
</dbReference>